<proteinExistence type="predicted"/>
<reference evidence="1 2" key="1">
    <citation type="journal article" date="2024" name="Fungal Genet. Biol.">
        <title>The porcine skin microbiome exhibits broad fungal antagonism.</title>
        <authorList>
            <person name="De La Cruz K.F."/>
            <person name="Townsend E.C."/>
            <person name="Alex Cheong J.Z."/>
            <person name="Salamzade R."/>
            <person name="Liu A."/>
            <person name="Sandstrom S."/>
            <person name="Davila E."/>
            <person name="Huang L."/>
            <person name="Xu K.H."/>
            <person name="Wu S.Y."/>
            <person name="Meudt J.J."/>
            <person name="Shanmuganayagam D."/>
            <person name="Gibson A.L.F."/>
            <person name="Kalan L.R."/>
        </authorList>
    </citation>
    <scope>NUCLEOTIDE SEQUENCE [LARGE SCALE GENOMIC DNA]</scope>
    <source>
        <strain evidence="1 2">LK2625</strain>
    </source>
</reference>
<dbReference type="RefSeq" id="WP_368628945.1">
    <property type="nucleotide sequence ID" value="NZ_JAYWLU010000001.1"/>
</dbReference>
<comment type="caution">
    <text evidence="1">The sequence shown here is derived from an EMBL/GenBank/DDBJ whole genome shotgun (WGS) entry which is preliminary data.</text>
</comment>
<evidence type="ECO:0000313" key="1">
    <source>
        <dbReference type="EMBL" id="MEX3593135.1"/>
    </source>
</evidence>
<name>A0ABV3UXU9_9MICC</name>
<gene>
    <name evidence="1" type="ORF">VVR66_00215</name>
</gene>
<keyword evidence="2" id="KW-1185">Reference proteome</keyword>
<sequence>MTNQQNQSPYILINRFTAIQGGIDALSVFQLTEMQDLRDEATEHGWLSNEVYRSQDGAGLIVITRFLSEEAKNSWGRTERFRRHVEDLEPLVQNVTSIPVTFLAAHGQSVMIQE</sequence>
<organism evidence="1 2">
    <name type="scientific">Kocuria carniphila</name>
    <dbReference type="NCBI Taxonomy" id="262208"/>
    <lineage>
        <taxon>Bacteria</taxon>
        <taxon>Bacillati</taxon>
        <taxon>Actinomycetota</taxon>
        <taxon>Actinomycetes</taxon>
        <taxon>Micrococcales</taxon>
        <taxon>Micrococcaceae</taxon>
        <taxon>Kocuria</taxon>
    </lineage>
</organism>
<dbReference type="EMBL" id="JAYWLU010000001">
    <property type="protein sequence ID" value="MEX3593135.1"/>
    <property type="molecule type" value="Genomic_DNA"/>
</dbReference>
<dbReference type="Proteomes" id="UP001558481">
    <property type="component" value="Unassembled WGS sequence"/>
</dbReference>
<dbReference type="SUPFAM" id="SSF54909">
    <property type="entry name" value="Dimeric alpha+beta barrel"/>
    <property type="match status" value="1"/>
</dbReference>
<evidence type="ECO:0000313" key="2">
    <source>
        <dbReference type="Proteomes" id="UP001558481"/>
    </source>
</evidence>
<dbReference type="Gene3D" id="3.30.70.100">
    <property type="match status" value="1"/>
</dbReference>
<accession>A0ABV3UXU9</accession>
<evidence type="ECO:0008006" key="3">
    <source>
        <dbReference type="Google" id="ProtNLM"/>
    </source>
</evidence>
<dbReference type="InterPro" id="IPR011008">
    <property type="entry name" value="Dimeric_a/b-barrel"/>
</dbReference>
<protein>
    <recommendedName>
        <fullName evidence="3">ABM domain-containing protein</fullName>
    </recommendedName>
</protein>